<dbReference type="EMBL" id="ASPP01001554">
    <property type="protein sequence ID" value="ETO35500.1"/>
    <property type="molecule type" value="Genomic_DNA"/>
</dbReference>
<dbReference type="InterPro" id="IPR004143">
    <property type="entry name" value="BPL_LPL_catalytic"/>
</dbReference>
<evidence type="ECO:0000313" key="2">
    <source>
        <dbReference type="EMBL" id="ETO35500.1"/>
    </source>
</evidence>
<dbReference type="InterPro" id="IPR053264">
    <property type="entry name" value="Lipoate-ligase_2_inactive"/>
</dbReference>
<dbReference type="AlphaFoldDB" id="X6PAE4"/>
<dbReference type="OrthoDB" id="201621at2759"/>
<dbReference type="Pfam" id="PF21948">
    <property type="entry name" value="LplA-B_cat"/>
    <property type="match status" value="1"/>
</dbReference>
<proteinExistence type="predicted"/>
<dbReference type="PROSITE" id="PS51733">
    <property type="entry name" value="BPL_LPL_CATALYTIC"/>
    <property type="match status" value="1"/>
</dbReference>
<evidence type="ECO:0000313" key="3">
    <source>
        <dbReference type="Proteomes" id="UP000023152"/>
    </source>
</evidence>
<organism evidence="2 3">
    <name type="scientific">Reticulomyxa filosa</name>
    <dbReference type="NCBI Taxonomy" id="46433"/>
    <lineage>
        <taxon>Eukaryota</taxon>
        <taxon>Sar</taxon>
        <taxon>Rhizaria</taxon>
        <taxon>Retaria</taxon>
        <taxon>Foraminifera</taxon>
        <taxon>Monothalamids</taxon>
        <taxon>Reticulomyxidae</taxon>
        <taxon>Reticulomyxa</taxon>
    </lineage>
</organism>
<feature type="domain" description="BPL/LPL catalytic" evidence="1">
    <location>
        <begin position="1"/>
        <end position="150"/>
    </location>
</feature>
<accession>X6PAE4</accession>
<dbReference type="SUPFAM" id="SSF55681">
    <property type="entry name" value="Class II aaRS and biotin synthetases"/>
    <property type="match status" value="1"/>
</dbReference>
<reference evidence="2 3" key="1">
    <citation type="journal article" date="2013" name="Curr. Biol.">
        <title>The Genome of the Foraminiferan Reticulomyxa filosa.</title>
        <authorList>
            <person name="Glockner G."/>
            <person name="Hulsmann N."/>
            <person name="Schleicher M."/>
            <person name="Noegel A.A."/>
            <person name="Eichinger L."/>
            <person name="Gallinger C."/>
            <person name="Pawlowski J."/>
            <person name="Sierra R."/>
            <person name="Euteneuer U."/>
            <person name="Pillet L."/>
            <person name="Moustafa A."/>
            <person name="Platzer M."/>
            <person name="Groth M."/>
            <person name="Szafranski K."/>
            <person name="Schliwa M."/>
        </authorList>
    </citation>
    <scope>NUCLEOTIDE SEQUENCE [LARGE SCALE GENOMIC DNA]</scope>
</reference>
<dbReference type="PANTHER" id="PTHR43506">
    <property type="entry name" value="BIOTIN/LIPOATE A/B PROTEIN LIGASE FAMILY"/>
    <property type="match status" value="1"/>
</dbReference>
<gene>
    <name evidence="2" type="ORF">RFI_01565</name>
</gene>
<dbReference type="InterPro" id="IPR045864">
    <property type="entry name" value="aa-tRNA-synth_II/BPL/LPL"/>
</dbReference>
<dbReference type="Proteomes" id="UP000023152">
    <property type="component" value="Unassembled WGS sequence"/>
</dbReference>
<protein>
    <recommendedName>
        <fullName evidence="1">BPL/LPL catalytic domain-containing protein</fullName>
    </recommendedName>
</protein>
<comment type="caution">
    <text evidence="2">The sequence shown here is derived from an EMBL/GenBank/DDBJ whole genome shotgun (WGS) entry which is preliminary data.</text>
</comment>
<dbReference type="PANTHER" id="PTHR43506:SF1">
    <property type="entry name" value="BPL_LPL CATALYTIC DOMAIN-CONTAINING PROTEIN"/>
    <property type="match status" value="1"/>
</dbReference>
<evidence type="ECO:0000259" key="1">
    <source>
        <dbReference type="PROSITE" id="PS51733"/>
    </source>
</evidence>
<keyword evidence="3" id="KW-1185">Reference proteome</keyword>
<dbReference type="Gene3D" id="3.30.930.10">
    <property type="entry name" value="Bira Bifunctional Protein, Domain 2"/>
    <property type="match status" value="1"/>
</dbReference>
<sequence length="232" mass="27629">MQLYGNRDNVRVIRRFTAGGTVYVDERSYFVSFICNDSFIREKYGTKIIGPHEIMRWTYDLYSPVFQSKKFELLENVDYVADESKKIGGNAQKISKNRFVHHTSFLWDFDKRNMDKYLKVPELGKQPKYRQNREHSQFLTTVKDMFSGDISLFENTILQQVQQEFEIDGQFNEQQLSLLQDKIDQCKQDQLQLILDDNKKRLLDQQHKEDDDAGQARIQRFIELKTKLETFD</sequence>
<name>X6PAE4_RETFI</name>